<dbReference type="RefSeq" id="XP_018227959.1">
    <property type="nucleotide sequence ID" value="XM_018375818.1"/>
</dbReference>
<name>A0A0W4ZCW5_PNEJ7</name>
<reference evidence="2" key="1">
    <citation type="journal article" date="2016" name="Nat. Commun.">
        <title>Genome analysis of three Pneumocystis species reveals adaptation mechanisms to life exclusively in mammalian hosts.</title>
        <authorList>
            <person name="Ma L."/>
            <person name="Chen Z."/>
            <person name="Huang D.W."/>
            <person name="Kutty G."/>
            <person name="Ishihara M."/>
            <person name="Wang H."/>
            <person name="Abouelleil A."/>
            <person name="Bishop L."/>
            <person name="Davey E."/>
            <person name="Deng R."/>
            <person name="Deng X."/>
            <person name="Fan L."/>
            <person name="Fantoni G."/>
            <person name="Fitzgerald M."/>
            <person name="Gogineni E."/>
            <person name="Goldberg J.M."/>
            <person name="Handley G."/>
            <person name="Hu X."/>
            <person name="Huber C."/>
            <person name="Jiao X."/>
            <person name="Jones K."/>
            <person name="Levin J.Z."/>
            <person name="Liu Y."/>
            <person name="Macdonald P."/>
            <person name="Melnikov A."/>
            <person name="Raley C."/>
            <person name="Sassi M."/>
            <person name="Sherman B.T."/>
            <person name="Song X."/>
            <person name="Sykes S."/>
            <person name="Tran B."/>
            <person name="Walsh L."/>
            <person name="Xia Y."/>
            <person name="Yang J."/>
            <person name="Young S."/>
            <person name="Zeng Q."/>
            <person name="Zheng X."/>
            <person name="Stephens R."/>
            <person name="Nusbaum C."/>
            <person name="Birren B.W."/>
            <person name="Azadi P."/>
            <person name="Lempicki R.A."/>
            <person name="Cuomo C.A."/>
            <person name="Kovacs J.A."/>
        </authorList>
    </citation>
    <scope>NUCLEOTIDE SEQUENCE [LARGE SCALE GENOMIC DNA]</scope>
    <source>
        <strain evidence="2">RU7</strain>
    </source>
</reference>
<proteinExistence type="predicted"/>
<gene>
    <name evidence="1" type="ORF">T551_03555</name>
</gene>
<sequence>MEKKEDKSKEIEGFDEEKEEFFEGKNGDKLAFFYGMSPGTIEAKRGHAVAVKYKKTGDLVSGYLWNIDPWSGTVFIFQRGENETAAMCVIMSDSVFSITCSGSNEPITVEMMDAYVSLDEMYVSQKYVYEDKGYFSAECRSCINFDVYCESVFKKTCIPVFIVYLLDRATTDH</sequence>
<dbReference type="AlphaFoldDB" id="A0A0W4ZCW5"/>
<dbReference type="GeneID" id="28942073"/>
<dbReference type="VEuPathDB" id="FungiDB:T551_03555"/>
<comment type="caution">
    <text evidence="1">The sequence shown here is derived from an EMBL/GenBank/DDBJ whole genome shotgun (WGS) entry which is preliminary data.</text>
</comment>
<protein>
    <submittedName>
        <fullName evidence="1">Uncharacterized protein</fullName>
    </submittedName>
</protein>
<keyword evidence="2" id="KW-1185">Reference proteome</keyword>
<organism evidence="1 2">
    <name type="scientific">Pneumocystis jirovecii (strain RU7)</name>
    <name type="common">Human pneumocystis pneumonia agent</name>
    <dbReference type="NCBI Taxonomy" id="1408657"/>
    <lineage>
        <taxon>Eukaryota</taxon>
        <taxon>Fungi</taxon>
        <taxon>Dikarya</taxon>
        <taxon>Ascomycota</taxon>
        <taxon>Taphrinomycotina</taxon>
        <taxon>Pneumocystomycetes</taxon>
        <taxon>Pneumocystaceae</taxon>
        <taxon>Pneumocystis</taxon>
    </lineage>
</organism>
<dbReference type="OrthoDB" id="77463at2759"/>
<evidence type="ECO:0000313" key="1">
    <source>
        <dbReference type="EMBL" id="KTW26256.1"/>
    </source>
</evidence>
<dbReference type="EMBL" id="LFWA01000018">
    <property type="protein sequence ID" value="KTW26256.1"/>
    <property type="molecule type" value="Genomic_DNA"/>
</dbReference>
<evidence type="ECO:0000313" key="2">
    <source>
        <dbReference type="Proteomes" id="UP000053447"/>
    </source>
</evidence>
<accession>A0A0W4ZCW5</accession>
<dbReference type="Proteomes" id="UP000053447">
    <property type="component" value="Unassembled WGS sequence"/>
</dbReference>
<dbReference type="Gene3D" id="2.30.30.100">
    <property type="match status" value="1"/>
</dbReference>